<accession>A0ABQ8TFY7</accession>
<dbReference type="PANTHER" id="PTHR47027:SF20">
    <property type="entry name" value="REVERSE TRANSCRIPTASE-LIKE PROTEIN WITH RNA-DIRECTED DNA POLYMERASE DOMAIN"/>
    <property type="match status" value="1"/>
</dbReference>
<feature type="non-terminal residue" evidence="5">
    <location>
        <position position="1"/>
    </location>
</feature>
<evidence type="ECO:0000259" key="3">
    <source>
        <dbReference type="PROSITE" id="PS50158"/>
    </source>
</evidence>
<dbReference type="InterPro" id="IPR036397">
    <property type="entry name" value="RNaseH_sf"/>
</dbReference>
<keyword evidence="6" id="KW-1185">Reference proteome</keyword>
<keyword evidence="1" id="KW-0863">Zinc-finger</keyword>
<name>A0ABQ8TFY7_PERAM</name>
<dbReference type="SUPFAM" id="SSF56672">
    <property type="entry name" value="DNA/RNA polymerases"/>
    <property type="match status" value="1"/>
</dbReference>
<dbReference type="Proteomes" id="UP001148838">
    <property type="component" value="Unassembled WGS sequence"/>
</dbReference>
<comment type="caution">
    <text evidence="5">The sequence shown here is derived from an EMBL/GenBank/DDBJ whole genome shotgun (WGS) entry which is preliminary data.</text>
</comment>
<feature type="domain" description="CCHC-type" evidence="3">
    <location>
        <begin position="208"/>
        <end position="221"/>
    </location>
</feature>
<dbReference type="Gene3D" id="3.30.420.10">
    <property type="entry name" value="Ribonuclease H-like superfamily/Ribonuclease H"/>
    <property type="match status" value="1"/>
</dbReference>
<dbReference type="PANTHER" id="PTHR47027">
    <property type="entry name" value="REVERSE TRANSCRIPTASE DOMAIN-CONTAINING PROTEIN"/>
    <property type="match status" value="1"/>
</dbReference>
<feature type="domain" description="CCHC-type" evidence="3">
    <location>
        <begin position="252"/>
        <end position="265"/>
    </location>
</feature>
<dbReference type="PROSITE" id="PS50878">
    <property type="entry name" value="RT_POL"/>
    <property type="match status" value="1"/>
</dbReference>
<dbReference type="InterPro" id="IPR001878">
    <property type="entry name" value="Znf_CCHC"/>
</dbReference>
<keyword evidence="1" id="KW-0862">Zinc</keyword>
<feature type="domain" description="CCHC-type" evidence="3">
    <location>
        <begin position="164"/>
        <end position="179"/>
    </location>
</feature>
<keyword evidence="1" id="KW-0479">Metal-binding</keyword>
<dbReference type="PROSITE" id="PS50158">
    <property type="entry name" value="ZF_CCHC"/>
    <property type="match status" value="3"/>
</dbReference>
<feature type="domain" description="Reverse transcriptase" evidence="4">
    <location>
        <begin position="751"/>
        <end position="993"/>
    </location>
</feature>
<dbReference type="InterPro" id="IPR036875">
    <property type="entry name" value="Znf_CCHC_sf"/>
</dbReference>
<dbReference type="EMBL" id="JAJSOF020000011">
    <property type="protein sequence ID" value="KAJ4445494.1"/>
    <property type="molecule type" value="Genomic_DNA"/>
</dbReference>
<protein>
    <recommendedName>
        <fullName evidence="7">Reverse transcriptase</fullName>
    </recommendedName>
</protein>
<sequence>LTALQGQASEILHSVPEDGTAAEIMAPLEGRYGDHQLAAAFRTQLKTRVQQSGESLQEFAMAVEQLAHKALRGLPNDFIAGEAAYTFGSGVRDPEIRQQLLLAEHRTINAALAAALRMEAAKSAAGVSTPHWIRSVTATGAGGRQPKPPERQSTERRRRRAPTCWSCGKPGHLRRDCDQSGHRQEREVADVEERQQSTERRRRRAPTCWSCGRPGHLRRDCDRSGHRQEREVADTERNQQSPEQRRRRVPTCWSCGEPGHLRRSCDRPGNSQEREGADARRSTSAPSSPSPRLVLKPVDRRCDDGLIAEGRIRGRPCRVLVDTGAMLTIARPDVVRGLLGRTPLRQYELRTASGESLPIQREVFLDLTLGKRKLEMWVFVANITEDVVLGLDAMRLLDATVDVRRRILRLGRDEVFLMDAEDQPVASELSLEGQGEKQDGAHAVRVSLPSQAKDGSKQASRSSTRVCVRICVSIRRPEFECSGPQLEGPEFECSGPQLEGPEFEYSELSLKIMSRIKSGVERPPINPDALKKLLKQLLLLQEIKSQSEKPALVYDSKYILNMIVSFHSYIPTYIPCVPTYKRFRRRQILFCYRRTAALGEINKHVKMISNEDSDKPIENAANSAIECLVPSKSRVRYEVKYILLHQMMKERWNGEKFSPAPGFEPGFSALRADALTTKPHRIQSRRRSESSQIKLHLLGSLWWPPSALRHRCLCTQDRSPYMCRGIDQIPAELIQEGGNALSKEIYKLILAIWEKEIVPEQWKESIIVPIFKKGDKTNCSNFRGISLLLTTYKILYNILLRRLTPYVDEIIGDHQCGFRRNRSTIDQIFCIRQIMEKKWEYKGTVHQLFIDFKKAYDSVKREVLYDILIEFGIPKKLVRLIKMCLSETYSRVLIEYAIRKVQDNREGLELNGLRQLLVYADDVNMLGENPQTIRENTAILLEASREMGLEVNPEKTKYMIMFRDQNTVRNGNIKIGNLSFEEVEKFKYLGATVTNINDIREEIKHRINMGNACYYSVEKLLSSSLLSKNLKVRIYKTVILPIVLYGCETWTLTLREEHRLRVFENKVLRKIFGAKKDEVTGEWRKLHNTELHALYSSPDIIRNIKSRRLRWAGHVARKGESRNAYRVLVGRPEGKRPLGRPRRRWEDNIKMDLREVGYDDREWIILTQDRDQWRAYVRAAMNLRRINEDHNNSIIFSDSLSSLKALSNVWTTDKLTQDIQILYHKLIAKGKEVIFIWIPSLCGIKGNDAADREAKQSTKDSTNPDYTFLPHRDFISLIDNKCKESWITLWTLNPSRKLFEVKSKCSINIPIHKLNRKDQVLLSRLRIGHEKLTHSYLISRNEPPTCETCHCFLTIKHVTIECRKYHTSKKKYNIPNDISTALYK</sequence>
<dbReference type="Gene3D" id="2.40.70.10">
    <property type="entry name" value="Acid Proteases"/>
    <property type="match status" value="1"/>
</dbReference>
<dbReference type="InterPro" id="IPR043502">
    <property type="entry name" value="DNA/RNA_pol_sf"/>
</dbReference>
<feature type="compositionally biased region" description="Basic and acidic residues" evidence="2">
    <location>
        <begin position="173"/>
        <end position="199"/>
    </location>
</feature>
<reference evidence="5 6" key="1">
    <citation type="journal article" date="2022" name="Allergy">
        <title>Genome assembly and annotation of Periplaneta americana reveal a comprehensive cockroach allergen profile.</title>
        <authorList>
            <person name="Wang L."/>
            <person name="Xiong Q."/>
            <person name="Saelim N."/>
            <person name="Wang L."/>
            <person name="Nong W."/>
            <person name="Wan A.T."/>
            <person name="Shi M."/>
            <person name="Liu X."/>
            <person name="Cao Q."/>
            <person name="Hui J.H.L."/>
            <person name="Sookrung N."/>
            <person name="Leung T.F."/>
            <person name="Tungtrongchitr A."/>
            <person name="Tsui S.K.W."/>
        </authorList>
    </citation>
    <scope>NUCLEOTIDE SEQUENCE [LARGE SCALE GENOMIC DNA]</scope>
    <source>
        <strain evidence="5">PWHHKU_190912</strain>
    </source>
</reference>
<evidence type="ECO:0000256" key="2">
    <source>
        <dbReference type="SAM" id="MobiDB-lite"/>
    </source>
</evidence>
<dbReference type="Gene3D" id="4.10.60.10">
    <property type="entry name" value="Zinc finger, CCHC-type"/>
    <property type="match status" value="1"/>
</dbReference>
<gene>
    <name evidence="5" type="ORF">ANN_07302</name>
</gene>
<evidence type="ECO:0000259" key="4">
    <source>
        <dbReference type="PROSITE" id="PS50878"/>
    </source>
</evidence>
<dbReference type="CDD" id="cd00303">
    <property type="entry name" value="retropepsin_like"/>
    <property type="match status" value="1"/>
</dbReference>
<dbReference type="CDD" id="cd01650">
    <property type="entry name" value="RT_nLTR_like"/>
    <property type="match status" value="1"/>
</dbReference>
<evidence type="ECO:0000313" key="5">
    <source>
        <dbReference type="EMBL" id="KAJ4445494.1"/>
    </source>
</evidence>
<dbReference type="Pfam" id="PF00098">
    <property type="entry name" value="zf-CCHC"/>
    <property type="match status" value="3"/>
</dbReference>
<dbReference type="Pfam" id="PF13650">
    <property type="entry name" value="Asp_protease_2"/>
    <property type="match status" value="1"/>
</dbReference>
<dbReference type="CDD" id="cd09276">
    <property type="entry name" value="Rnase_HI_RT_non_LTR"/>
    <property type="match status" value="1"/>
</dbReference>
<dbReference type="SUPFAM" id="SSF57756">
    <property type="entry name" value="Retrovirus zinc finger-like domains"/>
    <property type="match status" value="1"/>
</dbReference>
<organism evidence="5 6">
    <name type="scientific">Periplaneta americana</name>
    <name type="common">American cockroach</name>
    <name type="synonym">Blatta americana</name>
    <dbReference type="NCBI Taxonomy" id="6978"/>
    <lineage>
        <taxon>Eukaryota</taxon>
        <taxon>Metazoa</taxon>
        <taxon>Ecdysozoa</taxon>
        <taxon>Arthropoda</taxon>
        <taxon>Hexapoda</taxon>
        <taxon>Insecta</taxon>
        <taxon>Pterygota</taxon>
        <taxon>Neoptera</taxon>
        <taxon>Polyneoptera</taxon>
        <taxon>Dictyoptera</taxon>
        <taxon>Blattodea</taxon>
        <taxon>Blattoidea</taxon>
        <taxon>Blattidae</taxon>
        <taxon>Blattinae</taxon>
        <taxon>Periplaneta</taxon>
    </lineage>
</organism>
<evidence type="ECO:0000313" key="6">
    <source>
        <dbReference type="Proteomes" id="UP001148838"/>
    </source>
</evidence>
<dbReference type="InterPro" id="IPR021109">
    <property type="entry name" value="Peptidase_aspartic_dom_sf"/>
</dbReference>
<proteinExistence type="predicted"/>
<feature type="compositionally biased region" description="Basic and acidic residues" evidence="2">
    <location>
        <begin position="259"/>
        <end position="281"/>
    </location>
</feature>
<dbReference type="InterPro" id="IPR000477">
    <property type="entry name" value="RT_dom"/>
</dbReference>
<dbReference type="SUPFAM" id="SSF53098">
    <property type="entry name" value="Ribonuclease H-like"/>
    <property type="match status" value="1"/>
</dbReference>
<dbReference type="Pfam" id="PF00078">
    <property type="entry name" value="RVT_1"/>
    <property type="match status" value="1"/>
</dbReference>
<dbReference type="InterPro" id="IPR012337">
    <property type="entry name" value="RNaseH-like_sf"/>
</dbReference>
<evidence type="ECO:0008006" key="7">
    <source>
        <dbReference type="Google" id="ProtNLM"/>
    </source>
</evidence>
<dbReference type="SMART" id="SM00343">
    <property type="entry name" value="ZnF_C2HC"/>
    <property type="match status" value="3"/>
</dbReference>
<feature type="compositionally biased region" description="Basic and acidic residues" evidence="2">
    <location>
        <begin position="217"/>
        <end position="237"/>
    </location>
</feature>
<evidence type="ECO:0000256" key="1">
    <source>
        <dbReference type="PROSITE-ProRule" id="PRU00047"/>
    </source>
</evidence>
<feature type="compositionally biased region" description="Low complexity" evidence="2">
    <location>
        <begin position="282"/>
        <end position="292"/>
    </location>
</feature>
<dbReference type="SUPFAM" id="SSF50630">
    <property type="entry name" value="Acid proteases"/>
    <property type="match status" value="1"/>
</dbReference>
<feature type="region of interest" description="Disordered" evidence="2">
    <location>
        <begin position="136"/>
        <end position="295"/>
    </location>
</feature>